<accession>A8NNY1</accession>
<feature type="transmembrane region" description="Helical" evidence="1">
    <location>
        <begin position="178"/>
        <end position="200"/>
    </location>
</feature>
<evidence type="ECO:0000313" key="3">
    <source>
        <dbReference type="EMBL" id="EAU86569.2"/>
    </source>
</evidence>
<gene>
    <name evidence="3" type="ORF">CC1G_07765</name>
</gene>
<organism evidence="3 4">
    <name type="scientific">Coprinopsis cinerea (strain Okayama-7 / 130 / ATCC MYA-4618 / FGSC 9003)</name>
    <name type="common">Inky cap fungus</name>
    <name type="synonym">Hormographiella aspergillata</name>
    <dbReference type="NCBI Taxonomy" id="240176"/>
    <lineage>
        <taxon>Eukaryota</taxon>
        <taxon>Fungi</taxon>
        <taxon>Dikarya</taxon>
        <taxon>Basidiomycota</taxon>
        <taxon>Agaricomycotina</taxon>
        <taxon>Agaricomycetes</taxon>
        <taxon>Agaricomycetidae</taxon>
        <taxon>Agaricales</taxon>
        <taxon>Agaricineae</taxon>
        <taxon>Psathyrellaceae</taxon>
        <taxon>Coprinopsis</taxon>
    </lineage>
</organism>
<dbReference type="HOGENOM" id="CLU_669049_0_0_1"/>
<dbReference type="Proteomes" id="UP000001861">
    <property type="component" value="Unassembled WGS sequence"/>
</dbReference>
<protein>
    <recommendedName>
        <fullName evidence="2">DUF6533 domain-containing protein</fullName>
    </recommendedName>
</protein>
<feature type="domain" description="DUF6533" evidence="2">
    <location>
        <begin position="75"/>
        <end position="118"/>
    </location>
</feature>
<keyword evidence="1" id="KW-0812">Transmembrane</keyword>
<keyword evidence="1" id="KW-1133">Transmembrane helix</keyword>
<evidence type="ECO:0000256" key="1">
    <source>
        <dbReference type="SAM" id="Phobius"/>
    </source>
</evidence>
<proteinExistence type="predicted"/>
<dbReference type="OMA" id="ITECGQH"/>
<dbReference type="AlphaFoldDB" id="A8NNY1"/>
<dbReference type="VEuPathDB" id="FungiDB:CC1G_07765"/>
<evidence type="ECO:0000259" key="2">
    <source>
        <dbReference type="Pfam" id="PF20151"/>
    </source>
</evidence>
<dbReference type="RefSeq" id="XP_001835222.2">
    <property type="nucleotide sequence ID" value="XM_001835170.2"/>
</dbReference>
<dbReference type="OrthoDB" id="3044561at2759"/>
<sequence>MPLKVHSNATGLAALRPVDSASDSPPLPPSLQPFVQPILKTPICSSSWGATGGMTTAVDGSSIRLDALFTRNASSLAALVQVICEYLLNLEDEIRYIWRWPLNRVRAIYFVARYLGLFGLLANVILLFYGPLATIPNDANDCRTWFAVYSAVSCLVLFSVDAIAMLRVYALYNQSPKVGALFSSLLLTEATLVTTCSSTTLKIVPFSPICDVEKTPYQVIYFACGVVVTQLALMLFTFHKRKVMAGQLHIPILKLVFREGAWISSLTCCIFFFTVPYSLITGTAKPHLVLIWPTTLLSNVASRVILSLHRLPAAGRSLRNPDGAPSAQGTDTDIQFTSYFMNESTDFHVGASDYYPDAFFTTRSLANTASLSSLSLGRPSSSSSTISSLASGLLLRKDTRLDAIPSSPDTR</sequence>
<evidence type="ECO:0000313" key="4">
    <source>
        <dbReference type="Proteomes" id="UP000001861"/>
    </source>
</evidence>
<reference evidence="3 4" key="1">
    <citation type="journal article" date="2010" name="Proc. Natl. Acad. Sci. U.S.A.">
        <title>Insights into evolution of multicellular fungi from the assembled chromosomes of the mushroom Coprinopsis cinerea (Coprinus cinereus).</title>
        <authorList>
            <person name="Stajich J.E."/>
            <person name="Wilke S.K."/>
            <person name="Ahren D."/>
            <person name="Au C.H."/>
            <person name="Birren B.W."/>
            <person name="Borodovsky M."/>
            <person name="Burns C."/>
            <person name="Canback B."/>
            <person name="Casselton L.A."/>
            <person name="Cheng C.K."/>
            <person name="Deng J."/>
            <person name="Dietrich F.S."/>
            <person name="Fargo D.C."/>
            <person name="Farman M.L."/>
            <person name="Gathman A.C."/>
            <person name="Goldberg J."/>
            <person name="Guigo R."/>
            <person name="Hoegger P.J."/>
            <person name="Hooker J.B."/>
            <person name="Huggins A."/>
            <person name="James T.Y."/>
            <person name="Kamada T."/>
            <person name="Kilaru S."/>
            <person name="Kodira C."/>
            <person name="Kues U."/>
            <person name="Kupfer D."/>
            <person name="Kwan H.S."/>
            <person name="Lomsadze A."/>
            <person name="Li W."/>
            <person name="Lilly W.W."/>
            <person name="Ma L.J."/>
            <person name="Mackey A.J."/>
            <person name="Manning G."/>
            <person name="Martin F."/>
            <person name="Muraguchi H."/>
            <person name="Natvig D.O."/>
            <person name="Palmerini H."/>
            <person name="Ramesh M.A."/>
            <person name="Rehmeyer C.J."/>
            <person name="Roe B.A."/>
            <person name="Shenoy N."/>
            <person name="Stanke M."/>
            <person name="Ter-Hovhannisyan V."/>
            <person name="Tunlid A."/>
            <person name="Velagapudi R."/>
            <person name="Vision T.J."/>
            <person name="Zeng Q."/>
            <person name="Zolan M.E."/>
            <person name="Pukkila P.J."/>
        </authorList>
    </citation>
    <scope>NUCLEOTIDE SEQUENCE [LARGE SCALE GENOMIC DNA]</scope>
    <source>
        <strain evidence="4">Okayama-7 / 130 / ATCC MYA-4618 / FGSC 9003</strain>
    </source>
</reference>
<comment type="caution">
    <text evidence="3">The sequence shown here is derived from an EMBL/GenBank/DDBJ whole genome shotgun (WGS) entry which is preliminary data.</text>
</comment>
<dbReference type="KEGG" id="cci:CC1G_07765"/>
<name>A8NNY1_COPC7</name>
<dbReference type="Pfam" id="PF20151">
    <property type="entry name" value="DUF6533"/>
    <property type="match status" value="1"/>
</dbReference>
<keyword evidence="1" id="KW-0472">Membrane</keyword>
<dbReference type="InParanoid" id="A8NNY1"/>
<dbReference type="STRING" id="240176.A8NNY1"/>
<feature type="transmembrane region" description="Helical" evidence="1">
    <location>
        <begin position="107"/>
        <end position="132"/>
    </location>
</feature>
<dbReference type="InterPro" id="IPR045340">
    <property type="entry name" value="DUF6533"/>
</dbReference>
<feature type="transmembrane region" description="Helical" evidence="1">
    <location>
        <begin position="220"/>
        <end position="239"/>
    </location>
</feature>
<feature type="transmembrane region" description="Helical" evidence="1">
    <location>
        <begin position="144"/>
        <end position="166"/>
    </location>
</feature>
<dbReference type="GeneID" id="6011750"/>
<dbReference type="EMBL" id="AACS02000012">
    <property type="protein sequence ID" value="EAU86569.2"/>
    <property type="molecule type" value="Genomic_DNA"/>
</dbReference>
<feature type="transmembrane region" description="Helical" evidence="1">
    <location>
        <begin position="260"/>
        <end position="280"/>
    </location>
</feature>
<keyword evidence="4" id="KW-1185">Reference proteome</keyword>